<dbReference type="SUPFAM" id="SSF47384">
    <property type="entry name" value="Homodimeric domain of signal transducing histidine kinase"/>
    <property type="match status" value="1"/>
</dbReference>
<dbReference type="PANTHER" id="PTHR45528:SF1">
    <property type="entry name" value="SENSOR HISTIDINE KINASE CPXA"/>
    <property type="match status" value="1"/>
</dbReference>
<dbReference type="SMART" id="SM00388">
    <property type="entry name" value="HisKA"/>
    <property type="match status" value="1"/>
</dbReference>
<evidence type="ECO:0000256" key="14">
    <source>
        <dbReference type="SAM" id="Phobius"/>
    </source>
</evidence>
<dbReference type="PANTHER" id="PTHR45528">
    <property type="entry name" value="SENSOR HISTIDINE KINASE CPXA"/>
    <property type="match status" value="1"/>
</dbReference>
<dbReference type="RefSeq" id="WP_271191883.1">
    <property type="nucleotide sequence ID" value="NZ_CP115667.1"/>
</dbReference>
<dbReference type="InterPro" id="IPR005467">
    <property type="entry name" value="His_kinase_dom"/>
</dbReference>
<dbReference type="Gene3D" id="1.10.287.130">
    <property type="match status" value="1"/>
</dbReference>
<keyword evidence="7 14" id="KW-0812">Transmembrane</keyword>
<evidence type="ECO:0000256" key="11">
    <source>
        <dbReference type="ARBA" id="ARBA00022989"/>
    </source>
</evidence>
<dbReference type="Proteomes" id="UP001210339">
    <property type="component" value="Chromosome"/>
</dbReference>
<evidence type="ECO:0000256" key="3">
    <source>
        <dbReference type="ARBA" id="ARBA00012438"/>
    </source>
</evidence>
<comment type="subcellular location">
    <subcellularLocation>
        <location evidence="2">Cell membrane</location>
        <topology evidence="2">Multi-pass membrane protein</topology>
    </subcellularLocation>
</comment>
<evidence type="ECO:0000256" key="2">
    <source>
        <dbReference type="ARBA" id="ARBA00004651"/>
    </source>
</evidence>
<organism evidence="16 17">
    <name type="scientific">Peptoniphilus equinus</name>
    <dbReference type="NCBI Taxonomy" id="3016343"/>
    <lineage>
        <taxon>Bacteria</taxon>
        <taxon>Bacillati</taxon>
        <taxon>Bacillota</taxon>
        <taxon>Tissierellia</taxon>
        <taxon>Tissierellales</taxon>
        <taxon>Peptoniphilaceae</taxon>
        <taxon>Peptoniphilus</taxon>
    </lineage>
</organism>
<dbReference type="SMART" id="SM00387">
    <property type="entry name" value="HATPase_c"/>
    <property type="match status" value="1"/>
</dbReference>
<feature type="transmembrane region" description="Helical" evidence="14">
    <location>
        <begin position="430"/>
        <end position="447"/>
    </location>
</feature>
<evidence type="ECO:0000256" key="13">
    <source>
        <dbReference type="ARBA" id="ARBA00023136"/>
    </source>
</evidence>
<dbReference type="EC" id="2.7.13.3" evidence="3"/>
<evidence type="ECO:0000256" key="10">
    <source>
        <dbReference type="ARBA" id="ARBA00022840"/>
    </source>
</evidence>
<keyword evidence="9 16" id="KW-0418">Kinase</keyword>
<evidence type="ECO:0000256" key="4">
    <source>
        <dbReference type="ARBA" id="ARBA00022475"/>
    </source>
</evidence>
<keyword evidence="12" id="KW-0902">Two-component regulatory system</keyword>
<dbReference type="GO" id="GO:0016301">
    <property type="term" value="F:kinase activity"/>
    <property type="evidence" value="ECO:0007669"/>
    <property type="project" value="UniProtKB-KW"/>
</dbReference>
<dbReference type="InterPro" id="IPR003594">
    <property type="entry name" value="HATPase_dom"/>
</dbReference>
<evidence type="ECO:0000259" key="15">
    <source>
        <dbReference type="PROSITE" id="PS50109"/>
    </source>
</evidence>
<feature type="transmembrane region" description="Helical" evidence="14">
    <location>
        <begin position="12"/>
        <end position="33"/>
    </location>
</feature>
<gene>
    <name evidence="16" type="ORF">O6R05_02080</name>
</gene>
<evidence type="ECO:0000256" key="8">
    <source>
        <dbReference type="ARBA" id="ARBA00022741"/>
    </source>
</evidence>
<keyword evidence="4" id="KW-1003">Cell membrane</keyword>
<keyword evidence="8" id="KW-0547">Nucleotide-binding</keyword>
<feature type="domain" description="Histidine kinase" evidence="15">
    <location>
        <begin position="514"/>
        <end position="722"/>
    </location>
</feature>
<feature type="transmembrane region" description="Helical" evidence="14">
    <location>
        <begin position="323"/>
        <end position="347"/>
    </location>
</feature>
<dbReference type="InterPro" id="IPR003661">
    <property type="entry name" value="HisK_dim/P_dom"/>
</dbReference>
<feature type="transmembrane region" description="Helical" evidence="14">
    <location>
        <begin position="405"/>
        <end position="424"/>
    </location>
</feature>
<dbReference type="InterPro" id="IPR050398">
    <property type="entry name" value="HssS/ArlS-like"/>
</dbReference>
<evidence type="ECO:0000256" key="9">
    <source>
        <dbReference type="ARBA" id="ARBA00022777"/>
    </source>
</evidence>
<dbReference type="EMBL" id="CP115667">
    <property type="protein sequence ID" value="WBW50352.1"/>
    <property type="molecule type" value="Genomic_DNA"/>
</dbReference>
<dbReference type="CDD" id="cd00082">
    <property type="entry name" value="HisKA"/>
    <property type="match status" value="1"/>
</dbReference>
<evidence type="ECO:0000313" key="16">
    <source>
        <dbReference type="EMBL" id="WBW50352.1"/>
    </source>
</evidence>
<evidence type="ECO:0000256" key="7">
    <source>
        <dbReference type="ARBA" id="ARBA00022692"/>
    </source>
</evidence>
<dbReference type="Pfam" id="PF00512">
    <property type="entry name" value="HisKA"/>
    <property type="match status" value="1"/>
</dbReference>
<comment type="catalytic activity">
    <reaction evidence="1">
        <text>ATP + protein L-histidine = ADP + protein N-phospho-L-histidine.</text>
        <dbReference type="EC" id="2.7.13.3"/>
    </reaction>
</comment>
<dbReference type="SUPFAM" id="SSF55874">
    <property type="entry name" value="ATPase domain of HSP90 chaperone/DNA topoisomerase II/histidine kinase"/>
    <property type="match status" value="1"/>
</dbReference>
<name>A0ABY7QUE3_9FIRM</name>
<evidence type="ECO:0000256" key="12">
    <source>
        <dbReference type="ARBA" id="ARBA00023012"/>
    </source>
</evidence>
<feature type="transmembrane region" description="Helical" evidence="14">
    <location>
        <begin position="290"/>
        <end position="311"/>
    </location>
</feature>
<keyword evidence="6" id="KW-0808">Transferase</keyword>
<feature type="transmembrane region" description="Helical" evidence="14">
    <location>
        <begin position="250"/>
        <end position="270"/>
    </location>
</feature>
<evidence type="ECO:0000256" key="6">
    <source>
        <dbReference type="ARBA" id="ARBA00022679"/>
    </source>
</evidence>
<dbReference type="Pfam" id="PF02518">
    <property type="entry name" value="HATPase_c"/>
    <property type="match status" value="1"/>
</dbReference>
<keyword evidence="10" id="KW-0067">ATP-binding</keyword>
<protein>
    <recommendedName>
        <fullName evidence="3">histidine kinase</fullName>
        <ecNumber evidence="3">2.7.13.3</ecNumber>
    </recommendedName>
</protein>
<dbReference type="InterPro" id="IPR036097">
    <property type="entry name" value="HisK_dim/P_sf"/>
</dbReference>
<dbReference type="InterPro" id="IPR036890">
    <property type="entry name" value="HATPase_C_sf"/>
</dbReference>
<sequence length="722" mass="81269">MNNVKKALYTTQGILTGFSIIAILAVFVALGAAKVNFLNHEQYDSPRGDYRILTQNSLLSDMDDDYASVPNYFKYYIRSYKVTNAPFTEAYKAEYPGEVYLRMNRKGMRFQSFNTEEEALNAAKDMEIVNPEVSTQITEDPIYGTFYLSSDVMHNNVDPQVKAADFKDDSHIVVSGLYENGDIHLSMISMPDKPGMEREKDKFVRSIYEAFRVITPSSGVERMNFTYALDTQDASYYQALSESRVNAVTLPNAVVGLVFGLVLLLIYALATNYKAGKEAGFYRTVSSIPAEVVLVCMGLWFGFAAITWDYFSWNYYNSEIMLPIEAAIALIMFIAVFSAGCAIAYVVHFVKGLYTEGFRAPIVSSSIIVRFVRWLKRRTRHVTGEIIDSSDALMGKLSADAFKKLVLIFGVLLVLGFLASMLFVYPGVNLVVFFLWAGLLFFFFNRVSRYAKDLDTIERYAKIISTGNYNVKIDESEVAFVGLAKNINAITDNMDQAVSKAVQSERMKTELIANVSHDLKTPLTSIINYSELISTETDPEKIKSYGSVVHEKSLRLKVLIEDLFEVSKLSSNNVEVDLQELNFKQLVEQVIGEWEDKLEEKNLTVVFDAAEGNYTLSLDGNKTSRILDNVLSNVYKYTLENTRVYVSLTHKERVDLEVKNISKYPLNISEDELMERFIRGDKSRSTEGSGLGLSIARSLVEAQGGSFAIDIDGDLFKTHLSF</sequence>
<keyword evidence="17" id="KW-1185">Reference proteome</keyword>
<keyword evidence="5" id="KW-0597">Phosphoprotein</keyword>
<accession>A0ABY7QUE3</accession>
<dbReference type="Gene3D" id="3.30.565.10">
    <property type="entry name" value="Histidine kinase-like ATPase, C-terminal domain"/>
    <property type="match status" value="1"/>
</dbReference>
<dbReference type="PROSITE" id="PS50109">
    <property type="entry name" value="HIS_KIN"/>
    <property type="match status" value="1"/>
</dbReference>
<evidence type="ECO:0000313" key="17">
    <source>
        <dbReference type="Proteomes" id="UP001210339"/>
    </source>
</evidence>
<keyword evidence="13 14" id="KW-0472">Membrane</keyword>
<keyword evidence="11 14" id="KW-1133">Transmembrane helix</keyword>
<proteinExistence type="predicted"/>
<evidence type="ECO:0000256" key="1">
    <source>
        <dbReference type="ARBA" id="ARBA00000085"/>
    </source>
</evidence>
<reference evidence="16 17" key="1">
    <citation type="submission" date="2023-01" db="EMBL/GenBank/DDBJ databases">
        <authorList>
            <person name="Lee S.H."/>
            <person name="Jung H.S."/>
            <person name="Yun J.U."/>
        </authorList>
    </citation>
    <scope>NUCLEOTIDE SEQUENCE [LARGE SCALE GENOMIC DNA]</scope>
    <source>
        <strain evidence="16 17">CBA3646</strain>
    </source>
</reference>
<evidence type="ECO:0000256" key="5">
    <source>
        <dbReference type="ARBA" id="ARBA00022553"/>
    </source>
</evidence>